<sequence>MLGPYEARRRRSEWPESVRQDPEIKELDEENGEWVLCRTCAEHYERTRRGRKPNDPKGFKVKMNGRFQEAAWVMHKSRVVAHRGAQEMATETPEELQRRLEHRREIEMEIEARRSVTKRPRVASSEEAEEEELTAEARDDRVANEPVQLVHLPTTGWRCPGIVPDAFYREHMELVHAFAKYYVGSYRVNVVRDLRSDKVMLFSHDCQNEIVHRERPGQPDSCEKCYAAWLHNKSFKRILKKMDRYVLVEDILRRSWSLSGEDLSTLSKFKHSSDMNLNIEGRKLKQAAMAALQHFGGSAKSPSIRMAGFAARRWLGGRLSLLKDYSKKQEELDADGVEIVVQKPERRLKLALPDMSSIQIRSPVGPMKSSIRSALKELRSRQMVQSLCSRFESRMKVASEDECEKEATKKQRTETAETAQSTRTRRRDARDGRDATVAPVLLASELAKEAEITANARSNNLSKFLRSYASNLDNAVSAERRVSSSADAISAERRVVMSTDAEDDVEQPLLANVEEIEEVPTKDTAADSDDSNMELELDLHTLKLESEFSNQVDSPSTADSEAEMEVSVLVESTDCEPSVDESFGESDEGNNNVGPKRSAAAFNVTLSKAFTPADSDKSSPESTRSSDTKPETCADPPAKLALSHFKQQVPPNGRRACSIATLNI</sequence>
<protein>
    <submittedName>
        <fullName evidence="2">Uncharacterized protein</fullName>
    </submittedName>
</protein>
<name>A0A6G0RSI4_9STRA</name>
<accession>A0A6G0RSI4</accession>
<dbReference type="Proteomes" id="UP000486351">
    <property type="component" value="Unassembled WGS sequence"/>
</dbReference>
<evidence type="ECO:0000313" key="2">
    <source>
        <dbReference type="EMBL" id="KAE9340299.1"/>
    </source>
</evidence>
<dbReference type="EMBL" id="QXFY01000587">
    <property type="protein sequence ID" value="KAE9340299.1"/>
    <property type="molecule type" value="Genomic_DNA"/>
</dbReference>
<gene>
    <name evidence="2" type="ORF">PF008_g11177</name>
</gene>
<organism evidence="2 3">
    <name type="scientific">Phytophthora fragariae</name>
    <dbReference type="NCBI Taxonomy" id="53985"/>
    <lineage>
        <taxon>Eukaryota</taxon>
        <taxon>Sar</taxon>
        <taxon>Stramenopiles</taxon>
        <taxon>Oomycota</taxon>
        <taxon>Peronosporomycetes</taxon>
        <taxon>Peronosporales</taxon>
        <taxon>Peronosporaceae</taxon>
        <taxon>Phytophthora</taxon>
    </lineage>
</organism>
<comment type="caution">
    <text evidence="2">The sequence shown here is derived from an EMBL/GenBank/DDBJ whole genome shotgun (WGS) entry which is preliminary data.</text>
</comment>
<reference evidence="2 3" key="1">
    <citation type="submission" date="2018-09" db="EMBL/GenBank/DDBJ databases">
        <title>Genomic investigation of the strawberry pathogen Phytophthora fragariae indicates pathogenicity is determined by transcriptional variation in three key races.</title>
        <authorList>
            <person name="Adams T.M."/>
            <person name="Armitage A.D."/>
            <person name="Sobczyk M.K."/>
            <person name="Bates H.J."/>
            <person name="Dunwell J.M."/>
            <person name="Nellist C.F."/>
            <person name="Harrison R.J."/>
        </authorList>
    </citation>
    <scope>NUCLEOTIDE SEQUENCE [LARGE SCALE GENOMIC DNA]</scope>
    <source>
        <strain evidence="2 3">NOV-77</strain>
    </source>
</reference>
<evidence type="ECO:0000256" key="1">
    <source>
        <dbReference type="SAM" id="MobiDB-lite"/>
    </source>
</evidence>
<feature type="compositionally biased region" description="Basic and acidic residues" evidence="1">
    <location>
        <begin position="399"/>
        <end position="415"/>
    </location>
</feature>
<feature type="region of interest" description="Disordered" evidence="1">
    <location>
        <begin position="112"/>
        <end position="140"/>
    </location>
</feature>
<dbReference type="AlphaFoldDB" id="A0A6G0RSI4"/>
<feature type="compositionally biased region" description="Basic and acidic residues" evidence="1">
    <location>
        <begin position="614"/>
        <end position="632"/>
    </location>
</feature>
<feature type="compositionally biased region" description="Acidic residues" evidence="1">
    <location>
        <begin position="573"/>
        <end position="588"/>
    </location>
</feature>
<feature type="region of interest" description="Disordered" evidence="1">
    <location>
        <begin position="571"/>
        <end position="636"/>
    </location>
</feature>
<feature type="region of interest" description="Disordered" evidence="1">
    <location>
        <begin position="1"/>
        <end position="20"/>
    </location>
</feature>
<proteinExistence type="predicted"/>
<feature type="region of interest" description="Disordered" evidence="1">
    <location>
        <begin position="399"/>
        <end position="433"/>
    </location>
</feature>
<evidence type="ECO:0000313" key="3">
    <source>
        <dbReference type="Proteomes" id="UP000486351"/>
    </source>
</evidence>